<evidence type="ECO:0000256" key="1">
    <source>
        <dbReference type="SAM" id="MobiDB-lite"/>
    </source>
</evidence>
<evidence type="ECO:0000313" key="5">
    <source>
        <dbReference type="Proteomes" id="UP000646827"/>
    </source>
</evidence>
<dbReference type="Gene3D" id="3.40.350.10">
    <property type="entry name" value="Creatinase/prolidase N-terminal domain"/>
    <property type="match status" value="1"/>
</dbReference>
<keyword evidence="2" id="KW-0812">Transmembrane</keyword>
<feature type="domain" description="Peptidase M24" evidence="3">
    <location>
        <begin position="240"/>
        <end position="445"/>
    </location>
</feature>
<evidence type="ECO:0000313" key="4">
    <source>
        <dbReference type="EMBL" id="KAG2220349.1"/>
    </source>
</evidence>
<dbReference type="PANTHER" id="PTHR46112">
    <property type="entry name" value="AMINOPEPTIDASE"/>
    <property type="match status" value="1"/>
</dbReference>
<dbReference type="EMBL" id="JAEPRB010000143">
    <property type="protein sequence ID" value="KAG2220349.1"/>
    <property type="molecule type" value="Genomic_DNA"/>
</dbReference>
<reference evidence="4 5" key="1">
    <citation type="submission" date="2020-12" db="EMBL/GenBank/DDBJ databases">
        <title>Metabolic potential, ecology and presence of endohyphal bacteria is reflected in genomic diversity of Mucoromycotina.</title>
        <authorList>
            <person name="Muszewska A."/>
            <person name="Okrasinska A."/>
            <person name="Steczkiewicz K."/>
            <person name="Drgas O."/>
            <person name="Orlowska M."/>
            <person name="Perlinska-Lenart U."/>
            <person name="Aleksandrzak-Piekarczyk T."/>
            <person name="Szatraj K."/>
            <person name="Zielenkiewicz U."/>
            <person name="Pilsyk S."/>
            <person name="Malc E."/>
            <person name="Mieczkowski P."/>
            <person name="Kruszewska J.S."/>
            <person name="Biernat P."/>
            <person name="Pawlowska J."/>
        </authorList>
    </citation>
    <scope>NUCLEOTIDE SEQUENCE [LARGE SCALE GENOMIC DNA]</scope>
    <source>
        <strain evidence="4 5">CBS 142.35</strain>
    </source>
</reference>
<keyword evidence="2" id="KW-1133">Transmembrane helix</keyword>
<dbReference type="OrthoDB" id="9995434at2759"/>
<keyword evidence="5" id="KW-1185">Reference proteome</keyword>
<comment type="caution">
    <text evidence="4">The sequence shown here is derived from an EMBL/GenBank/DDBJ whole genome shotgun (WGS) entry which is preliminary data.</text>
</comment>
<evidence type="ECO:0000259" key="3">
    <source>
        <dbReference type="Pfam" id="PF00557"/>
    </source>
</evidence>
<evidence type="ECO:0000256" key="2">
    <source>
        <dbReference type="SAM" id="Phobius"/>
    </source>
</evidence>
<accession>A0A8H7RYT2</accession>
<dbReference type="Gene3D" id="3.90.230.10">
    <property type="entry name" value="Creatinase/methionine aminopeptidase superfamily"/>
    <property type="match status" value="1"/>
</dbReference>
<protein>
    <recommendedName>
        <fullName evidence="3">Peptidase M24 domain-containing protein</fullName>
    </recommendedName>
</protein>
<dbReference type="InterPro" id="IPR050659">
    <property type="entry name" value="Peptidase_M24B"/>
</dbReference>
<keyword evidence="2" id="KW-0472">Membrane</keyword>
<dbReference type="InterPro" id="IPR036005">
    <property type="entry name" value="Creatinase/aminopeptidase-like"/>
</dbReference>
<dbReference type="Proteomes" id="UP000646827">
    <property type="component" value="Unassembled WGS sequence"/>
</dbReference>
<name>A0A8H7RYT2_9FUNG</name>
<organism evidence="4 5">
    <name type="scientific">Circinella minor</name>
    <dbReference type="NCBI Taxonomy" id="1195481"/>
    <lineage>
        <taxon>Eukaryota</taxon>
        <taxon>Fungi</taxon>
        <taxon>Fungi incertae sedis</taxon>
        <taxon>Mucoromycota</taxon>
        <taxon>Mucoromycotina</taxon>
        <taxon>Mucoromycetes</taxon>
        <taxon>Mucorales</taxon>
        <taxon>Lichtheimiaceae</taxon>
        <taxon>Circinella</taxon>
    </lineage>
</organism>
<sequence>MASPEEITPLVGQSNNGGQRRHWSNVNKKTMFVRWAVIFSLLAALSGGVWALQSLFHHAPPAKKTQPNFDSLRGYCAHIDAIQPSEYIKRQKKLAAGLPEESSAYVMEGGPTMLYYTNIKWELSERPFLVVLTKDSTYENGIKTKVVTPMFEATRAMEAIKSANLPEEIQPEVVQWIEHESPYEVTAEQALANISTVYIEPTTRSFIFDGISKVSSGKVEIASRKLQTLRMVKSSSEIDILRCANHATEEAIRQVRPFVQPGMTEADIANTMTHALTTAGLINTWVLALIDENAAFPHGEPGQTKKVGKDSTVLIDTGGEYLGYQSDTTRTFFLGNREDHNQTIVDAWYLVKQAQQSVIKNGHAGSSCAEIDLSARHVITRAGYGRYFTHRLGHGIGEEMHEEPYLNQGNTDLHLEPGMTFSVEPGIYVPHEFGIRLEDIVVVNEQGQLEVLTSGLADNPWTITADD</sequence>
<dbReference type="InterPro" id="IPR000994">
    <property type="entry name" value="Pept_M24"/>
</dbReference>
<dbReference type="SUPFAM" id="SSF53092">
    <property type="entry name" value="Creatinase/prolidase N-terminal domain"/>
    <property type="match status" value="1"/>
</dbReference>
<dbReference type="Pfam" id="PF00557">
    <property type="entry name" value="Peptidase_M24"/>
    <property type="match status" value="1"/>
</dbReference>
<dbReference type="InterPro" id="IPR029149">
    <property type="entry name" value="Creatin/AminoP/Spt16_N"/>
</dbReference>
<feature type="compositionally biased region" description="Polar residues" evidence="1">
    <location>
        <begin position="11"/>
        <end position="22"/>
    </location>
</feature>
<gene>
    <name evidence="4" type="ORF">INT45_010735</name>
</gene>
<feature type="region of interest" description="Disordered" evidence="1">
    <location>
        <begin position="1"/>
        <end position="22"/>
    </location>
</feature>
<dbReference type="SUPFAM" id="SSF55920">
    <property type="entry name" value="Creatinase/aminopeptidase"/>
    <property type="match status" value="1"/>
</dbReference>
<feature type="transmembrane region" description="Helical" evidence="2">
    <location>
        <begin position="31"/>
        <end position="52"/>
    </location>
</feature>
<proteinExistence type="predicted"/>
<dbReference type="AlphaFoldDB" id="A0A8H7RYT2"/>
<dbReference type="PANTHER" id="PTHR46112:SF2">
    <property type="entry name" value="XAA-PRO AMINOPEPTIDASE P-RELATED"/>
    <property type="match status" value="1"/>
</dbReference>